<evidence type="ECO:0000313" key="3">
    <source>
        <dbReference type="Proteomes" id="UP000249363"/>
    </source>
</evidence>
<reference evidence="2 3" key="1">
    <citation type="journal article" date="2017" name="Biotechnol. Biofuels">
        <title>Differential beta-glucosidase expression as a function of carbon source availability in Talaromyces amestolkiae: a genomic and proteomic approach.</title>
        <authorList>
            <person name="de Eugenio L.I."/>
            <person name="Mendez-Liter J.A."/>
            <person name="Nieto-Dominguez M."/>
            <person name="Alonso L."/>
            <person name="Gil-Munoz J."/>
            <person name="Barriuso J."/>
            <person name="Prieto A."/>
            <person name="Martinez M.J."/>
        </authorList>
    </citation>
    <scope>NUCLEOTIDE SEQUENCE [LARGE SCALE GENOMIC DNA]</scope>
    <source>
        <strain evidence="2 3">CIB</strain>
    </source>
</reference>
<feature type="compositionally biased region" description="Low complexity" evidence="1">
    <location>
        <begin position="31"/>
        <end position="45"/>
    </location>
</feature>
<sequence length="156" mass="16512">MEARHSFSPTAIPNGQERQSSVQQEPGLSHQPPSQSSQTYTQAPSGTGHGASGQSVTTHSELVEINDSQPDFAHEHRRAVTPDQHDSSHAGSWATVAPQADPSLIENEPILSPIHRAGAAINVANQKNAGNDNTEAVGIFKASLHREGAKEQSALT</sequence>
<keyword evidence="3" id="KW-1185">Reference proteome</keyword>
<dbReference type="RefSeq" id="XP_040737137.1">
    <property type="nucleotide sequence ID" value="XM_040881462.1"/>
</dbReference>
<dbReference type="GeneID" id="63797849"/>
<evidence type="ECO:0000313" key="2">
    <source>
        <dbReference type="EMBL" id="RAO72623.1"/>
    </source>
</evidence>
<feature type="compositionally biased region" description="Basic and acidic residues" evidence="1">
    <location>
        <begin position="72"/>
        <end position="88"/>
    </location>
</feature>
<feature type="region of interest" description="Disordered" evidence="1">
    <location>
        <begin position="1"/>
        <end position="101"/>
    </location>
</feature>
<proteinExistence type="predicted"/>
<feature type="compositionally biased region" description="Polar residues" evidence="1">
    <location>
        <begin position="7"/>
        <end position="26"/>
    </location>
</feature>
<name>A0A364LA28_TALAM</name>
<dbReference type="EMBL" id="MIKG01000020">
    <property type="protein sequence ID" value="RAO72623.1"/>
    <property type="molecule type" value="Genomic_DNA"/>
</dbReference>
<evidence type="ECO:0000256" key="1">
    <source>
        <dbReference type="SAM" id="MobiDB-lite"/>
    </source>
</evidence>
<dbReference type="AlphaFoldDB" id="A0A364LA28"/>
<dbReference type="OrthoDB" id="4227066at2759"/>
<organism evidence="2 3">
    <name type="scientific">Talaromyces amestolkiae</name>
    <dbReference type="NCBI Taxonomy" id="1196081"/>
    <lineage>
        <taxon>Eukaryota</taxon>
        <taxon>Fungi</taxon>
        <taxon>Dikarya</taxon>
        <taxon>Ascomycota</taxon>
        <taxon>Pezizomycotina</taxon>
        <taxon>Eurotiomycetes</taxon>
        <taxon>Eurotiomycetidae</taxon>
        <taxon>Eurotiales</taxon>
        <taxon>Trichocomaceae</taxon>
        <taxon>Talaromyces</taxon>
        <taxon>Talaromyces sect. Talaromyces</taxon>
    </lineage>
</organism>
<comment type="caution">
    <text evidence="2">The sequence shown here is derived from an EMBL/GenBank/DDBJ whole genome shotgun (WGS) entry which is preliminary data.</text>
</comment>
<dbReference type="Proteomes" id="UP000249363">
    <property type="component" value="Unassembled WGS sequence"/>
</dbReference>
<gene>
    <name evidence="2" type="ORF">BHQ10_008635</name>
</gene>
<accession>A0A364LA28</accession>
<protein>
    <submittedName>
        <fullName evidence="2">Uncharacterized protein</fullName>
    </submittedName>
</protein>